<feature type="signal peptide" evidence="2">
    <location>
        <begin position="1"/>
        <end position="24"/>
    </location>
</feature>
<protein>
    <recommendedName>
        <fullName evidence="5">Lipoprotein</fullName>
    </recommendedName>
</protein>
<reference evidence="3 4" key="1">
    <citation type="submission" date="2017-06" db="EMBL/GenBank/DDBJ databases">
        <title>Genome sequencing of cyanobaciteial culture collection at National Institute for Environmental Studies (NIES).</title>
        <authorList>
            <person name="Hirose Y."/>
            <person name="Shimura Y."/>
            <person name="Fujisawa T."/>
            <person name="Nakamura Y."/>
            <person name="Kawachi M."/>
        </authorList>
    </citation>
    <scope>NUCLEOTIDE SEQUENCE [LARGE SCALE GENOMIC DNA]</scope>
    <source>
        <strain evidence="3 4">NIES-21</strain>
    </source>
</reference>
<sequence length="210" mass="22352">MKSQVYRKAAVTACCLGLLGLLVGCLDLSVSFETTNPDTSDTASTNMPQSKSNSELPILDATATSTNVSSTTTIPVNQVEQSTSKVQSVLVNRPNVAGSGKAQGTLRMSNQTDQPVRLALLARQLKGKGSASSKITSDIPAHWDFAPQEGSSKGLLLSLPNGNLKLEKGDILVAFAQDGSRRYWGPYVVGETSLPSWNAQTKEWLLVLSQ</sequence>
<gene>
    <name evidence="3" type="ORF">NIES21_36390</name>
</gene>
<name>A0A1Z4GJW6_9CYAN</name>
<dbReference type="Proteomes" id="UP000218287">
    <property type="component" value="Chromosome"/>
</dbReference>
<evidence type="ECO:0000256" key="1">
    <source>
        <dbReference type="SAM" id="MobiDB-lite"/>
    </source>
</evidence>
<proteinExistence type="predicted"/>
<dbReference type="AlphaFoldDB" id="A0A1Z4GJW6"/>
<evidence type="ECO:0000313" key="3">
    <source>
        <dbReference type="EMBL" id="BAY17797.1"/>
    </source>
</evidence>
<dbReference type="OrthoDB" id="511601at2"/>
<evidence type="ECO:0000256" key="2">
    <source>
        <dbReference type="SAM" id="SignalP"/>
    </source>
</evidence>
<dbReference type="EMBL" id="AP018174">
    <property type="protein sequence ID" value="BAY17797.1"/>
    <property type="molecule type" value="Genomic_DNA"/>
</dbReference>
<evidence type="ECO:0008006" key="5">
    <source>
        <dbReference type="Google" id="ProtNLM"/>
    </source>
</evidence>
<accession>A0A1Z4GJW6</accession>
<dbReference type="PROSITE" id="PS51257">
    <property type="entry name" value="PROKAR_LIPOPROTEIN"/>
    <property type="match status" value="1"/>
</dbReference>
<keyword evidence="4" id="KW-1185">Reference proteome</keyword>
<keyword evidence="2" id="KW-0732">Signal</keyword>
<feature type="region of interest" description="Disordered" evidence="1">
    <location>
        <begin position="36"/>
        <end position="56"/>
    </location>
</feature>
<organism evidence="3 4">
    <name type="scientific">Anabaenopsis circularis NIES-21</name>
    <dbReference type="NCBI Taxonomy" id="1085406"/>
    <lineage>
        <taxon>Bacteria</taxon>
        <taxon>Bacillati</taxon>
        <taxon>Cyanobacteriota</taxon>
        <taxon>Cyanophyceae</taxon>
        <taxon>Nostocales</taxon>
        <taxon>Nodulariaceae</taxon>
        <taxon>Anabaenopsis</taxon>
    </lineage>
</organism>
<evidence type="ECO:0000313" key="4">
    <source>
        <dbReference type="Proteomes" id="UP000218287"/>
    </source>
</evidence>
<feature type="compositionally biased region" description="Polar residues" evidence="1">
    <location>
        <begin position="36"/>
        <end position="55"/>
    </location>
</feature>
<feature type="chain" id="PRO_5012283489" description="Lipoprotein" evidence="2">
    <location>
        <begin position="25"/>
        <end position="210"/>
    </location>
</feature>